<keyword evidence="4" id="KW-1185">Reference proteome</keyword>
<dbReference type="RefSeq" id="WP_164004713.1">
    <property type="nucleotide sequence ID" value="NZ_JAAIKD010000003.1"/>
</dbReference>
<dbReference type="InterPro" id="IPR001789">
    <property type="entry name" value="Sig_transdc_resp-reg_receiver"/>
</dbReference>
<gene>
    <name evidence="3" type="ORF">G3567_07565</name>
</gene>
<dbReference type="Proteomes" id="UP000478505">
    <property type="component" value="Unassembled WGS sequence"/>
</dbReference>
<reference evidence="3 4" key="1">
    <citation type="submission" date="2020-02" db="EMBL/GenBank/DDBJ databases">
        <title>Flavobacteriaceae Psychroflexus bacterium YR1-1, complete genome.</title>
        <authorList>
            <person name="Li Y."/>
            <person name="Wu S."/>
        </authorList>
    </citation>
    <scope>NUCLEOTIDE SEQUENCE [LARGE SCALE GENOMIC DNA]</scope>
    <source>
        <strain evidence="3 4">YR1-1</strain>
    </source>
</reference>
<sequence>MNKPYRYLLVDDDPTNNMICKLLILQQDQEAVVSHFENPETALEELKNTYNKPDEDLKTMLLLDINMPQMTGWEFLDEFETFEPRIKDQFIVYILTSAIQDFETEEKRYPFVSGFLNKPLKIETLKQILKKSTDA</sequence>
<organism evidence="3 4">
    <name type="scientific">Psychroflexus aurantiacus</name>
    <dbReference type="NCBI Taxonomy" id="2709310"/>
    <lineage>
        <taxon>Bacteria</taxon>
        <taxon>Pseudomonadati</taxon>
        <taxon>Bacteroidota</taxon>
        <taxon>Flavobacteriia</taxon>
        <taxon>Flavobacteriales</taxon>
        <taxon>Flavobacteriaceae</taxon>
        <taxon>Psychroflexus</taxon>
    </lineage>
</organism>
<evidence type="ECO:0000313" key="4">
    <source>
        <dbReference type="Proteomes" id="UP000478505"/>
    </source>
</evidence>
<dbReference type="InterPro" id="IPR011006">
    <property type="entry name" value="CheY-like_superfamily"/>
</dbReference>
<evidence type="ECO:0000256" key="1">
    <source>
        <dbReference type="PROSITE-ProRule" id="PRU00169"/>
    </source>
</evidence>
<dbReference type="EMBL" id="JAAIKD010000003">
    <property type="protein sequence ID" value="NEV94002.1"/>
    <property type="molecule type" value="Genomic_DNA"/>
</dbReference>
<keyword evidence="1" id="KW-0597">Phosphoprotein</keyword>
<accession>A0A6B3R187</accession>
<proteinExistence type="predicted"/>
<dbReference type="Pfam" id="PF00072">
    <property type="entry name" value="Response_reg"/>
    <property type="match status" value="1"/>
</dbReference>
<evidence type="ECO:0000313" key="3">
    <source>
        <dbReference type="EMBL" id="NEV94002.1"/>
    </source>
</evidence>
<name>A0A6B3R187_9FLAO</name>
<dbReference type="PANTHER" id="PTHR43228:SF1">
    <property type="entry name" value="TWO-COMPONENT RESPONSE REGULATOR ARR22"/>
    <property type="match status" value="1"/>
</dbReference>
<dbReference type="CDD" id="cd00156">
    <property type="entry name" value="REC"/>
    <property type="match status" value="1"/>
</dbReference>
<feature type="domain" description="Response regulatory" evidence="2">
    <location>
        <begin position="6"/>
        <end position="133"/>
    </location>
</feature>
<feature type="modified residue" description="4-aspartylphosphate" evidence="1">
    <location>
        <position position="64"/>
    </location>
</feature>
<dbReference type="InterPro" id="IPR052048">
    <property type="entry name" value="ST_Response_Regulator"/>
</dbReference>
<comment type="caution">
    <text evidence="3">The sequence shown here is derived from an EMBL/GenBank/DDBJ whole genome shotgun (WGS) entry which is preliminary data.</text>
</comment>
<dbReference type="SUPFAM" id="SSF52172">
    <property type="entry name" value="CheY-like"/>
    <property type="match status" value="1"/>
</dbReference>
<protein>
    <submittedName>
        <fullName evidence="3">Response regulator</fullName>
    </submittedName>
</protein>
<dbReference type="GO" id="GO:0000160">
    <property type="term" value="P:phosphorelay signal transduction system"/>
    <property type="evidence" value="ECO:0007669"/>
    <property type="project" value="InterPro"/>
</dbReference>
<dbReference type="Gene3D" id="3.40.50.2300">
    <property type="match status" value="1"/>
</dbReference>
<dbReference type="PANTHER" id="PTHR43228">
    <property type="entry name" value="TWO-COMPONENT RESPONSE REGULATOR"/>
    <property type="match status" value="1"/>
</dbReference>
<evidence type="ECO:0000259" key="2">
    <source>
        <dbReference type="PROSITE" id="PS50110"/>
    </source>
</evidence>
<dbReference type="AlphaFoldDB" id="A0A6B3R187"/>
<dbReference type="PROSITE" id="PS50110">
    <property type="entry name" value="RESPONSE_REGULATORY"/>
    <property type="match status" value="1"/>
</dbReference>
<dbReference type="SMART" id="SM00448">
    <property type="entry name" value="REC"/>
    <property type="match status" value="1"/>
</dbReference>